<gene>
    <name evidence="5" type="primary">liaF</name>
    <name evidence="5" type="ORF">M5X16_07970</name>
    <name evidence="6" type="ORF">PC41400_07210</name>
</gene>
<dbReference type="AlphaFoldDB" id="A0A410WT04"/>
<evidence type="ECO:0000259" key="3">
    <source>
        <dbReference type="Pfam" id="PF09922"/>
    </source>
</evidence>
<dbReference type="Pfam" id="PF09922">
    <property type="entry name" value="LiaF-like_C"/>
    <property type="match status" value="1"/>
</dbReference>
<keyword evidence="2" id="KW-0472">Membrane</keyword>
<evidence type="ECO:0000256" key="1">
    <source>
        <dbReference type="SAM" id="MobiDB-lite"/>
    </source>
</evidence>
<feature type="domain" description="Cell wall-active antibiotics response LiaF-like C-terminal" evidence="3">
    <location>
        <begin position="224"/>
        <end position="338"/>
    </location>
</feature>
<evidence type="ECO:0000313" key="7">
    <source>
        <dbReference type="Proteomes" id="UP000288943"/>
    </source>
</evidence>
<evidence type="ECO:0000313" key="8">
    <source>
        <dbReference type="Proteomes" id="UP001527202"/>
    </source>
</evidence>
<dbReference type="InterPro" id="IPR054331">
    <property type="entry name" value="LiaF_TM"/>
</dbReference>
<feature type="transmembrane region" description="Helical" evidence="2">
    <location>
        <begin position="63"/>
        <end position="83"/>
    </location>
</feature>
<feature type="transmembrane region" description="Helical" evidence="2">
    <location>
        <begin position="30"/>
        <end position="51"/>
    </location>
</feature>
<feature type="region of interest" description="Disordered" evidence="1">
    <location>
        <begin position="172"/>
        <end position="205"/>
    </location>
</feature>
<evidence type="ECO:0000259" key="4">
    <source>
        <dbReference type="Pfam" id="PF22570"/>
    </source>
</evidence>
<dbReference type="RefSeq" id="WP_042229346.1">
    <property type="nucleotide sequence ID" value="NZ_CP026520.1"/>
</dbReference>
<dbReference type="InterPro" id="IPR024425">
    <property type="entry name" value="LiaF-like_C"/>
</dbReference>
<dbReference type="GeneID" id="95374607"/>
<dbReference type="Proteomes" id="UP001527202">
    <property type="component" value="Unassembled WGS sequence"/>
</dbReference>
<protein>
    <submittedName>
        <fullName evidence="5">Cell wall-active antibiotics response protein LiaF</fullName>
    </submittedName>
</protein>
<feature type="transmembrane region" description="Helical" evidence="2">
    <location>
        <begin position="5"/>
        <end position="24"/>
    </location>
</feature>
<dbReference type="EMBL" id="JAMDMJ010000008">
    <property type="protein sequence ID" value="MCY9595706.1"/>
    <property type="molecule type" value="Genomic_DNA"/>
</dbReference>
<feature type="transmembrane region" description="Helical" evidence="2">
    <location>
        <begin position="89"/>
        <end position="107"/>
    </location>
</feature>
<accession>A0A410WT04</accession>
<sequence>MNGSIWGRLAGGFLLIAIGLLFFLKQLGFVTLSIGALISTFWPLFLIYAGLMSVLFNRGRQDGAWVLILIGGIFQLRNLGWAPYSLGEMFQFLIPVVLIIFGIKMIFGRKSSRRHDSEYGGSRDGHGHGDGNGHWGSDWERKMEDKWEEKARKWQEKISRREARRGRKADWKNDGVYPEAGEASRESGYAPPPPPPPPAGGSYKPGPDYHYVNSYAPPQNKSGFIGDVYMGQDYWELTPLNISHFIGDTSLDLTKASIPMGETRINISAFIGDVKVFIPSDLDVEISVTASSFVGDMNVLERREDGIMRSMNYRTPYYQEGAKKINLHVSMFIGDIVVKKMG</sequence>
<reference evidence="6 7" key="1">
    <citation type="submission" date="2018-01" db="EMBL/GenBank/DDBJ databases">
        <title>The whole genome sequencing and assembly of Paenibacillus chitinolyticus KCCM 41400 strain.</title>
        <authorList>
            <person name="Kim J.-Y."/>
            <person name="Park M.-K."/>
            <person name="Lee Y.-J."/>
            <person name="Yi H."/>
            <person name="Bahn Y.-S."/>
            <person name="Kim J.F."/>
            <person name="Lee D.-W."/>
        </authorList>
    </citation>
    <scope>NUCLEOTIDE SEQUENCE [LARGE SCALE GENOMIC DNA]</scope>
    <source>
        <strain evidence="6 7">KCCM 41400</strain>
    </source>
</reference>
<dbReference type="EMBL" id="CP026520">
    <property type="protein sequence ID" value="QAV17462.1"/>
    <property type="molecule type" value="Genomic_DNA"/>
</dbReference>
<feature type="domain" description="LiaF transmembrane" evidence="4">
    <location>
        <begin position="11"/>
        <end position="112"/>
    </location>
</feature>
<keyword evidence="2" id="KW-1133">Transmembrane helix</keyword>
<proteinExistence type="predicted"/>
<dbReference type="KEGG" id="pchi:PC41400_07210"/>
<evidence type="ECO:0000313" key="6">
    <source>
        <dbReference type="EMBL" id="QAV17462.1"/>
    </source>
</evidence>
<evidence type="ECO:0000313" key="5">
    <source>
        <dbReference type="EMBL" id="MCY9595706.1"/>
    </source>
</evidence>
<keyword evidence="8" id="KW-1185">Reference proteome</keyword>
<dbReference type="OrthoDB" id="2351415at2"/>
<feature type="region of interest" description="Disordered" evidence="1">
    <location>
        <begin position="117"/>
        <end position="138"/>
    </location>
</feature>
<name>A0A410WT04_9BACL</name>
<dbReference type="Pfam" id="PF22570">
    <property type="entry name" value="LiaF-TM"/>
    <property type="match status" value="1"/>
</dbReference>
<reference evidence="5 8" key="2">
    <citation type="submission" date="2022-05" db="EMBL/GenBank/DDBJ databases">
        <title>Genome Sequencing of Bee-Associated Microbes.</title>
        <authorList>
            <person name="Dunlap C."/>
        </authorList>
    </citation>
    <scope>NUCLEOTIDE SEQUENCE [LARGE SCALE GENOMIC DNA]</scope>
    <source>
        <strain evidence="5 8">NRRL B-23120</strain>
    </source>
</reference>
<evidence type="ECO:0000256" key="2">
    <source>
        <dbReference type="SAM" id="Phobius"/>
    </source>
</evidence>
<keyword evidence="2" id="KW-0812">Transmembrane</keyword>
<feature type="compositionally biased region" description="Pro residues" evidence="1">
    <location>
        <begin position="190"/>
        <end position="199"/>
    </location>
</feature>
<dbReference type="NCBIfam" id="NF040535">
    <property type="entry name" value="LiaF_C_term"/>
    <property type="match status" value="1"/>
</dbReference>
<dbReference type="Proteomes" id="UP000288943">
    <property type="component" value="Chromosome"/>
</dbReference>
<dbReference type="InterPro" id="IPR047793">
    <property type="entry name" value="LiaF_C"/>
</dbReference>
<organism evidence="6 7">
    <name type="scientific">Paenibacillus chitinolyticus</name>
    <dbReference type="NCBI Taxonomy" id="79263"/>
    <lineage>
        <taxon>Bacteria</taxon>
        <taxon>Bacillati</taxon>
        <taxon>Bacillota</taxon>
        <taxon>Bacilli</taxon>
        <taxon>Bacillales</taxon>
        <taxon>Paenibacillaceae</taxon>
        <taxon>Paenibacillus</taxon>
    </lineage>
</organism>